<dbReference type="GO" id="GO:0016301">
    <property type="term" value="F:kinase activity"/>
    <property type="evidence" value="ECO:0007669"/>
    <property type="project" value="UniProtKB-KW"/>
</dbReference>
<keyword evidence="11" id="KW-1185">Reference proteome</keyword>
<evidence type="ECO:0000256" key="4">
    <source>
        <dbReference type="ARBA" id="ARBA00022741"/>
    </source>
</evidence>
<evidence type="ECO:0000313" key="10">
    <source>
        <dbReference type="EMBL" id="GAB1294541.1"/>
    </source>
</evidence>
<dbReference type="Gene3D" id="3.30.420.40">
    <property type="match status" value="2"/>
</dbReference>
<evidence type="ECO:0000256" key="2">
    <source>
        <dbReference type="ARBA" id="ARBA00022490"/>
    </source>
</evidence>
<sequence>MSGQQAGAEQRHEEPSAPASPLSRFVLGLDVGSTVIRCHVYDRTARVRGSSAQKGLLVIQAALELKSDLSAGMTGVENVYPQPGWVEIDPDALWTQFVTVIKDAVKGCRGADESNCRSRHINAESHFHYVEQNRGCRPGQAPHTCNPSTQTAEAGSVRILSKLRPPLPGNSQRKTGHHFHNFISWQDLRAAELVKSWNNSLIMKLLHGATRLLHFFSRNKVMLTVSRFNFTTQHVTLRLIWILQNLSEVKRAVEEDNCCFGTIDTWLLHRLTKGTGDLADPLQLIGVLPMPRIIQMPVQPDFLIHMRDALEPAHNHHGFPAPLYPASCEGHKDECVRATINSLINLIRSYNFGSVDEEIFELRLYQLLPWVGDQQSAMFGECCFETGDVKLTMGTGTFLDINTGKTPQHVNGGFYPLIGWKIGQELVCLAEGNAGDTGTAIIWAQKLGSLHRCCWETEKMALSLEDSEGVYFVPSFSGLQAPLNDPCACASFMGLKHSTNKYHLVRAILESIAFRNKQLYDMLLREIQIPVTNIRADGGVCNNAFVMQMTSDLINEKIDRPAHFDMSCLGAASLAGLAVGFWADKEELQKLRQSEMVFKPQKKWQEYEVNMENWVKAVKRSMNWYNKT</sequence>
<evidence type="ECO:0000313" key="11">
    <source>
        <dbReference type="Proteomes" id="UP001623349"/>
    </source>
</evidence>
<comment type="caution">
    <text evidence="10">The sequence shown here is derived from an EMBL/GenBank/DDBJ whole genome shotgun (WGS) entry which is preliminary data.</text>
</comment>
<dbReference type="EMBL" id="BAAFST010000009">
    <property type="protein sequence ID" value="GAB1294541.1"/>
    <property type="molecule type" value="Genomic_DNA"/>
</dbReference>
<dbReference type="InterPro" id="IPR043129">
    <property type="entry name" value="ATPase_NBD"/>
</dbReference>
<keyword evidence="6" id="KW-0319">Glycerol metabolism</keyword>
<dbReference type="PANTHER" id="PTHR10196:SF68">
    <property type="entry name" value="GLYCEROL KINASE 5-RELATED"/>
    <property type="match status" value="1"/>
</dbReference>
<organism evidence="10 11">
    <name type="scientific">Apodemus speciosus</name>
    <name type="common">Large Japanese field mouse</name>
    <dbReference type="NCBI Taxonomy" id="105296"/>
    <lineage>
        <taxon>Eukaryota</taxon>
        <taxon>Metazoa</taxon>
        <taxon>Chordata</taxon>
        <taxon>Craniata</taxon>
        <taxon>Vertebrata</taxon>
        <taxon>Euteleostomi</taxon>
        <taxon>Mammalia</taxon>
        <taxon>Eutheria</taxon>
        <taxon>Euarchontoglires</taxon>
        <taxon>Glires</taxon>
        <taxon>Rodentia</taxon>
        <taxon>Myomorpha</taxon>
        <taxon>Muroidea</taxon>
        <taxon>Muridae</taxon>
        <taxon>Murinae</taxon>
        <taxon>Apodemus</taxon>
    </lineage>
</organism>
<keyword evidence="2" id="KW-0963">Cytoplasm</keyword>
<feature type="region of interest" description="Disordered" evidence="8">
    <location>
        <begin position="1"/>
        <end position="20"/>
    </location>
</feature>
<keyword evidence="5 10" id="KW-0418">Kinase</keyword>
<feature type="domain" description="Carbohydrate kinase FGGY C-terminal" evidence="9">
    <location>
        <begin position="390"/>
        <end position="578"/>
    </location>
</feature>
<dbReference type="Proteomes" id="UP001623349">
    <property type="component" value="Unassembled WGS sequence"/>
</dbReference>
<dbReference type="PANTHER" id="PTHR10196">
    <property type="entry name" value="SUGAR KINASE"/>
    <property type="match status" value="1"/>
</dbReference>
<evidence type="ECO:0000256" key="1">
    <source>
        <dbReference type="ARBA" id="ARBA00009156"/>
    </source>
</evidence>
<proteinExistence type="inferred from homology"/>
<evidence type="ECO:0000256" key="3">
    <source>
        <dbReference type="ARBA" id="ARBA00022679"/>
    </source>
</evidence>
<evidence type="ECO:0000259" key="9">
    <source>
        <dbReference type="Pfam" id="PF02782"/>
    </source>
</evidence>
<evidence type="ECO:0000256" key="7">
    <source>
        <dbReference type="ARBA" id="ARBA00022840"/>
    </source>
</evidence>
<comment type="similarity">
    <text evidence="1">Belongs to the FGGY kinase family.</text>
</comment>
<keyword evidence="7" id="KW-0067">ATP-binding</keyword>
<evidence type="ECO:0000256" key="5">
    <source>
        <dbReference type="ARBA" id="ARBA00022777"/>
    </source>
</evidence>
<dbReference type="Pfam" id="PF02782">
    <property type="entry name" value="FGGY_C"/>
    <property type="match status" value="1"/>
</dbReference>
<dbReference type="CDD" id="cd07793">
    <property type="entry name" value="ASKHA_NBD_FGGY_GK5-like"/>
    <property type="match status" value="1"/>
</dbReference>
<dbReference type="InterPro" id="IPR037444">
    <property type="entry name" value="GK5"/>
</dbReference>
<gene>
    <name evidence="10" type="ORF">APTSU1_000977400</name>
</gene>
<protein>
    <submittedName>
        <fullName evidence="10">Glycerol kinase 5</fullName>
    </submittedName>
</protein>
<evidence type="ECO:0000256" key="8">
    <source>
        <dbReference type="SAM" id="MobiDB-lite"/>
    </source>
</evidence>
<dbReference type="SUPFAM" id="SSF53067">
    <property type="entry name" value="Actin-like ATPase domain"/>
    <property type="match status" value="2"/>
</dbReference>
<reference evidence="10 11" key="1">
    <citation type="submission" date="2024-08" db="EMBL/GenBank/DDBJ databases">
        <title>The draft genome of Apodemus speciosus.</title>
        <authorList>
            <person name="Nabeshima K."/>
            <person name="Suzuki S."/>
            <person name="Onuma M."/>
        </authorList>
    </citation>
    <scope>NUCLEOTIDE SEQUENCE [LARGE SCALE GENOMIC DNA]</scope>
    <source>
        <strain evidence="10">IB14-021</strain>
    </source>
</reference>
<name>A0ABQ0F615_APOSI</name>
<dbReference type="InterPro" id="IPR018483">
    <property type="entry name" value="Carb_kinase_FGGY_CS"/>
</dbReference>
<dbReference type="InterPro" id="IPR018485">
    <property type="entry name" value="FGGY_C"/>
</dbReference>
<evidence type="ECO:0000256" key="6">
    <source>
        <dbReference type="ARBA" id="ARBA00022798"/>
    </source>
</evidence>
<dbReference type="PROSITE" id="PS00445">
    <property type="entry name" value="FGGY_KINASES_2"/>
    <property type="match status" value="1"/>
</dbReference>
<keyword evidence="4" id="KW-0547">Nucleotide-binding</keyword>
<accession>A0ABQ0F615</accession>
<keyword evidence="3" id="KW-0808">Transferase</keyword>